<keyword evidence="10 13" id="KW-0411">Iron-sulfur</keyword>
<dbReference type="GO" id="GO:0046872">
    <property type="term" value="F:metal ion binding"/>
    <property type="evidence" value="ECO:0007669"/>
    <property type="project" value="UniProtKB-KW"/>
</dbReference>
<evidence type="ECO:0000256" key="10">
    <source>
        <dbReference type="ARBA" id="ARBA00023014"/>
    </source>
</evidence>
<reference evidence="15 16" key="1">
    <citation type="submission" date="2015-01" db="EMBL/GenBank/DDBJ databases">
        <authorList>
            <person name="Filippidou S."/>
            <person name="Jeanneret N."/>
            <person name="Russel-Delif L."/>
            <person name="Junier T."/>
            <person name="Wunderlin T."/>
            <person name="Molina V."/>
            <person name="Johnson S.L."/>
            <person name="Davenport K.W."/>
            <person name="Chain P.S."/>
            <person name="Dorador C."/>
            <person name="Junier P."/>
        </authorList>
    </citation>
    <scope>NUCLEOTIDE SEQUENCE [LARGE SCALE GENOMIC DNA]</scope>
    <source>
        <strain evidence="15 16">Et7/4</strain>
    </source>
</reference>
<evidence type="ECO:0000256" key="3">
    <source>
        <dbReference type="ARBA" id="ARBA00012768"/>
    </source>
</evidence>
<evidence type="ECO:0000256" key="1">
    <source>
        <dbReference type="ARBA" id="ARBA00001966"/>
    </source>
</evidence>
<keyword evidence="5 13" id="KW-0540">Nuclease</keyword>
<comment type="similarity">
    <text evidence="2 13">Belongs to the CRISPR-associated exonuclease Cas4 family.</text>
</comment>
<comment type="cofactor">
    <cofactor evidence="13">
        <name>iron-sulfur cluster</name>
        <dbReference type="ChEBI" id="CHEBI:30408"/>
    </cofactor>
</comment>
<dbReference type="Gene3D" id="3.90.320.10">
    <property type="match status" value="1"/>
</dbReference>
<keyword evidence="6 13" id="KW-0479">Metal-binding</keyword>
<evidence type="ECO:0000256" key="7">
    <source>
        <dbReference type="ARBA" id="ARBA00022801"/>
    </source>
</evidence>
<keyword evidence="9 13" id="KW-0408">Iron</keyword>
<sequence length="204" mass="23770">MQWNEDDWVMLSALQHYVYCPRQCALIHLEQTFEENVFTLRGNRVHERVDTPEGEQLGDKRVERALPIWSERLRIMGKADCVEFLPDGTPYPVEYKVGKRKTKQADMVQLAAQALCLEEMFGRPVTKGALYYYQSRRRLEVDMTKQLRKLVEETIQNVREMLQNDRLPPPVNDARCRDCSLQNVCMPQAPANVAAWVSEESDHD</sequence>
<feature type="domain" description="DUF83" evidence="14">
    <location>
        <begin position="12"/>
        <end position="186"/>
    </location>
</feature>
<proteinExistence type="inferred from homology"/>
<evidence type="ECO:0000313" key="15">
    <source>
        <dbReference type="EMBL" id="KJE28310.1"/>
    </source>
</evidence>
<comment type="caution">
    <text evidence="15">The sequence shown here is derived from an EMBL/GenBank/DDBJ whole genome shotgun (WGS) entry which is preliminary data.</text>
</comment>
<dbReference type="EC" id="3.1.12.1" evidence="3 13"/>
<organism evidence="15 16">
    <name type="scientific">Geobacillus kaustophilus</name>
    <dbReference type="NCBI Taxonomy" id="1462"/>
    <lineage>
        <taxon>Bacteria</taxon>
        <taxon>Bacillati</taxon>
        <taxon>Bacillota</taxon>
        <taxon>Bacilli</taxon>
        <taxon>Bacillales</taxon>
        <taxon>Anoxybacillaceae</taxon>
        <taxon>Geobacillus</taxon>
        <taxon>Geobacillus thermoleovorans group</taxon>
    </lineage>
</organism>
<evidence type="ECO:0000256" key="12">
    <source>
        <dbReference type="ARBA" id="ARBA00023211"/>
    </source>
</evidence>
<name>A0A0D8BW12_GEOKU</name>
<dbReference type="PATRIC" id="fig|1462.6.peg.603"/>
<dbReference type="OrthoDB" id="9781776at2"/>
<evidence type="ECO:0000313" key="16">
    <source>
        <dbReference type="Proteomes" id="UP000032522"/>
    </source>
</evidence>
<evidence type="ECO:0000256" key="4">
    <source>
        <dbReference type="ARBA" id="ARBA00020049"/>
    </source>
</evidence>
<dbReference type="Pfam" id="PF01930">
    <property type="entry name" value="Cas_Cas4"/>
    <property type="match status" value="1"/>
</dbReference>
<dbReference type="CDD" id="cd09637">
    <property type="entry name" value="Cas4_I-A_I-B_I-C_I-D_II-B"/>
    <property type="match status" value="1"/>
</dbReference>
<dbReference type="RefSeq" id="WP_044730774.1">
    <property type="nucleotide sequence ID" value="NZ_JYBP01000003.1"/>
</dbReference>
<gene>
    <name evidence="15" type="primary">cas4</name>
    <name evidence="15" type="ORF">LG52_475</name>
</gene>
<evidence type="ECO:0000256" key="2">
    <source>
        <dbReference type="ARBA" id="ARBA00009189"/>
    </source>
</evidence>
<evidence type="ECO:0000256" key="13">
    <source>
        <dbReference type="RuleBase" id="RU365022"/>
    </source>
</evidence>
<dbReference type="GO" id="GO:0004527">
    <property type="term" value="F:exonuclease activity"/>
    <property type="evidence" value="ECO:0007669"/>
    <property type="project" value="UniProtKB-KW"/>
</dbReference>
<protein>
    <recommendedName>
        <fullName evidence="4 13">CRISPR-associated exonuclease Cas4</fullName>
        <ecNumber evidence="3 13">3.1.12.1</ecNumber>
    </recommendedName>
</protein>
<keyword evidence="7 13" id="KW-0378">Hydrolase</keyword>
<dbReference type="InterPro" id="IPR022765">
    <property type="entry name" value="Dna2/Cas4_DUF83"/>
</dbReference>
<dbReference type="InterPro" id="IPR013343">
    <property type="entry name" value="CRISPR-assoc_prot_Cas4"/>
</dbReference>
<evidence type="ECO:0000259" key="14">
    <source>
        <dbReference type="Pfam" id="PF01930"/>
    </source>
</evidence>
<dbReference type="AlphaFoldDB" id="A0A0D8BW12"/>
<evidence type="ECO:0000256" key="5">
    <source>
        <dbReference type="ARBA" id="ARBA00022722"/>
    </source>
</evidence>
<dbReference type="PANTHER" id="PTHR36531">
    <property type="entry name" value="CRISPR-ASSOCIATED EXONUCLEASE CAS4"/>
    <property type="match status" value="1"/>
</dbReference>
<evidence type="ECO:0000256" key="11">
    <source>
        <dbReference type="ARBA" id="ARBA00023118"/>
    </source>
</evidence>
<keyword evidence="8 13" id="KW-0269">Exonuclease</keyword>
<comment type="function">
    <text evidence="13">CRISPR (clustered regularly interspaced short palindromic repeat) is an adaptive immune system that provides protection against mobile genetic elements (viruses, transposable elements and conjugative plasmids). CRISPR clusters contain sequences complementary to antecedent mobile elements and target invading nucleic acids. CRISPR clusters are transcribed and processed into CRISPR RNA (crRNA).</text>
</comment>
<dbReference type="InterPro" id="IPR051827">
    <property type="entry name" value="Cas4_exonuclease"/>
</dbReference>
<accession>A0A0D8BW12</accession>
<dbReference type="PANTHER" id="PTHR36531:SF6">
    <property type="entry name" value="DNA REPLICATION ATP-DEPENDENT HELICASE_NUCLEASE DNA2"/>
    <property type="match status" value="1"/>
</dbReference>
<evidence type="ECO:0000256" key="9">
    <source>
        <dbReference type="ARBA" id="ARBA00023004"/>
    </source>
</evidence>
<dbReference type="EMBL" id="JYBP01000003">
    <property type="protein sequence ID" value="KJE28310.1"/>
    <property type="molecule type" value="Genomic_DNA"/>
</dbReference>
<comment type="cofactor">
    <cofactor evidence="13">
        <name>Mg(2+)</name>
        <dbReference type="ChEBI" id="CHEBI:18420"/>
    </cofactor>
    <cofactor evidence="13">
        <name>Mn(2+)</name>
        <dbReference type="ChEBI" id="CHEBI:29035"/>
    </cofactor>
    <text evidence="13">Mg(2+) or Mn(2+) required for ssDNA cleavage activity.</text>
</comment>
<dbReference type="NCBIfam" id="TIGR00372">
    <property type="entry name" value="cas4"/>
    <property type="match status" value="1"/>
</dbReference>
<comment type="cofactor">
    <cofactor evidence="1">
        <name>[4Fe-4S] cluster</name>
        <dbReference type="ChEBI" id="CHEBI:49883"/>
    </cofactor>
</comment>
<dbReference type="GO" id="GO:0051607">
    <property type="term" value="P:defense response to virus"/>
    <property type="evidence" value="ECO:0007669"/>
    <property type="project" value="UniProtKB-KW"/>
</dbReference>
<dbReference type="InterPro" id="IPR011604">
    <property type="entry name" value="PDDEXK-like_dom_sf"/>
</dbReference>
<evidence type="ECO:0000256" key="8">
    <source>
        <dbReference type="ARBA" id="ARBA00022839"/>
    </source>
</evidence>
<keyword evidence="11 13" id="KW-0051">Antiviral defense</keyword>
<evidence type="ECO:0000256" key="6">
    <source>
        <dbReference type="ARBA" id="ARBA00022723"/>
    </source>
</evidence>
<dbReference type="Proteomes" id="UP000032522">
    <property type="component" value="Unassembled WGS sequence"/>
</dbReference>
<keyword evidence="12 13" id="KW-0464">Manganese</keyword>
<dbReference type="GO" id="GO:0051536">
    <property type="term" value="F:iron-sulfur cluster binding"/>
    <property type="evidence" value="ECO:0007669"/>
    <property type="project" value="UniProtKB-KW"/>
</dbReference>